<gene>
    <name evidence="1" type="ORF">SAMN04489758_101161</name>
</gene>
<sequence length="205" mass="24212">MKENKEFNKIIYGVKKQSLSLQEFLDFRNWVCSRLIDLDELTIAYDLQDIMMQFAFAKFYLDVELPNIDDNDNFLEDYELVCGINTCDYRCLINDVQYSTLQLSIDRYLDQTQAEFYESKRYDANDFMRNIEKSITGFIDGMNNNFNNLDVEKVLNSLDKFQDLTNNKISLDTFIEHAKQVMDNDKLSKDELIESITVTNKKEIN</sequence>
<protein>
    <submittedName>
        <fullName evidence="1">Uncharacterized protein</fullName>
    </submittedName>
</protein>
<dbReference type="Proteomes" id="UP000198558">
    <property type="component" value="Unassembled WGS sequence"/>
</dbReference>
<keyword evidence="2" id="KW-1185">Reference proteome</keyword>
<reference evidence="2" key="1">
    <citation type="submission" date="2016-10" db="EMBL/GenBank/DDBJ databases">
        <authorList>
            <person name="Varghese N."/>
            <person name="Submissions S."/>
        </authorList>
    </citation>
    <scope>NUCLEOTIDE SEQUENCE [LARGE SCALE GENOMIC DNA]</scope>
    <source>
        <strain evidence="2">DSM 1551</strain>
    </source>
</reference>
<evidence type="ECO:0000313" key="2">
    <source>
        <dbReference type="Proteomes" id="UP000198558"/>
    </source>
</evidence>
<proteinExistence type="predicted"/>
<evidence type="ECO:0000313" key="1">
    <source>
        <dbReference type="EMBL" id="SET07408.1"/>
    </source>
</evidence>
<accession>A0A1I0BKP6</accession>
<dbReference type="RefSeq" id="WP_092351495.1">
    <property type="nucleotide sequence ID" value="NZ_FOIN01000001.1"/>
</dbReference>
<dbReference type="GeneID" id="78287205"/>
<dbReference type="AlphaFoldDB" id="A0A1I0BKP6"/>
<dbReference type="EMBL" id="FOIN01000001">
    <property type="protein sequence ID" value="SET07408.1"/>
    <property type="molecule type" value="Genomic_DNA"/>
</dbReference>
<organism evidence="1 2">
    <name type="scientific">Thomasclavelia cocleata</name>
    <dbReference type="NCBI Taxonomy" id="69824"/>
    <lineage>
        <taxon>Bacteria</taxon>
        <taxon>Bacillati</taxon>
        <taxon>Bacillota</taxon>
        <taxon>Erysipelotrichia</taxon>
        <taxon>Erysipelotrichales</taxon>
        <taxon>Coprobacillaceae</taxon>
        <taxon>Thomasclavelia</taxon>
    </lineage>
</organism>
<name>A0A1I0BKP6_9FIRM</name>